<dbReference type="RefSeq" id="WP_086888993.1">
    <property type="nucleotide sequence ID" value="NZ_CP019893.1"/>
</dbReference>
<dbReference type="Proteomes" id="UP000250088">
    <property type="component" value="Chromosome"/>
</dbReference>
<proteinExistence type="predicted"/>
<sequence>MLRRNDLALSLFVVGAAAAAGYALRSRSSRAREDRDRTTADVGARIVDRTEVPDGAMVVDAASRRLAEIPGARRAIVRAVRNDARDEWEHVTLTRDGAWSVVDAVRDSLPYYDGDADEMNGVFVRYGDRIIVLDAIGWARLERPVS</sequence>
<accession>A0A2Z2HTR2</accession>
<name>A0A2Z2HTR2_9EURY</name>
<dbReference type="GeneID" id="32895089"/>
<protein>
    <submittedName>
        <fullName evidence="1">Uncharacterized protein</fullName>
    </submittedName>
</protein>
<evidence type="ECO:0000313" key="2">
    <source>
        <dbReference type="Proteomes" id="UP000250088"/>
    </source>
</evidence>
<evidence type="ECO:0000313" key="1">
    <source>
        <dbReference type="EMBL" id="ARS90621.1"/>
    </source>
</evidence>
<organism evidence="1 2">
    <name type="scientific">Natrarchaeobaculum aegyptiacum</name>
    <dbReference type="NCBI Taxonomy" id="745377"/>
    <lineage>
        <taxon>Archaea</taxon>
        <taxon>Methanobacteriati</taxon>
        <taxon>Methanobacteriota</taxon>
        <taxon>Stenosarchaea group</taxon>
        <taxon>Halobacteria</taxon>
        <taxon>Halobacteriales</taxon>
        <taxon>Natrialbaceae</taxon>
        <taxon>Natrarchaeobaculum</taxon>
    </lineage>
</organism>
<gene>
    <name evidence="1" type="ORF">B1756_13390</name>
</gene>
<dbReference type="KEGG" id="naj:B1756_13390"/>
<dbReference type="OrthoDB" id="200321at2157"/>
<dbReference type="AlphaFoldDB" id="A0A2Z2HTR2"/>
<dbReference type="EMBL" id="CP019893">
    <property type="protein sequence ID" value="ARS90621.1"/>
    <property type="molecule type" value="Genomic_DNA"/>
</dbReference>
<reference evidence="2" key="1">
    <citation type="submission" date="2017-02" db="EMBL/GenBank/DDBJ databases">
        <title>Natronthermophilus aegyptiacus gen. nov.,sp. nov., an aerobic, extremely halophilic alkalithermophilic archaeon isolated from the athalassohaline Wadi An Natrun, Egypt.</title>
        <authorList>
            <person name="Zhao B."/>
        </authorList>
    </citation>
    <scope>NUCLEOTIDE SEQUENCE [LARGE SCALE GENOMIC DNA]</scope>
    <source>
        <strain evidence="2">JW/NM-HA 15</strain>
    </source>
</reference>
<keyword evidence="2" id="KW-1185">Reference proteome</keyword>